<reference evidence="1" key="1">
    <citation type="submission" date="2016-09" db="EMBL/GenBank/DDBJ databases">
        <title>Draft genome of thermotolerant cyanobacterium Desertifilum sp. strain IPPAS B-1220.</title>
        <authorList>
            <person name="Sinetova M.A."/>
            <person name="Bolakhan K."/>
            <person name="Zayadan B.K."/>
            <person name="Mironov K.S."/>
            <person name="Ustinova V."/>
            <person name="Kupriyanova E.V."/>
            <person name="Sidorov R.A."/>
            <person name="Skrypnik A.N."/>
            <person name="Gogoleva N.E."/>
            <person name="Gogolev Y.V."/>
            <person name="Los D.A."/>
        </authorList>
    </citation>
    <scope>NUCLEOTIDE SEQUENCE [LARGE SCALE GENOMIC DNA]</scope>
    <source>
        <strain evidence="1">IPPAS B-1220</strain>
    </source>
</reference>
<gene>
    <name evidence="1" type="ORF">BH720_03290</name>
</gene>
<name>A0A1E5QPJ8_9CYAN</name>
<protein>
    <submittedName>
        <fullName evidence="1">Uncharacterized protein</fullName>
    </submittedName>
</protein>
<accession>A0A1E5QPJ8</accession>
<organism evidence="1">
    <name type="scientific">Desertifilum tharense IPPAS B-1220</name>
    <dbReference type="NCBI Taxonomy" id="1781255"/>
    <lineage>
        <taxon>Bacteria</taxon>
        <taxon>Bacillati</taxon>
        <taxon>Cyanobacteriota</taxon>
        <taxon>Cyanophyceae</taxon>
        <taxon>Desertifilales</taxon>
        <taxon>Desertifilaceae</taxon>
        <taxon>Desertifilum</taxon>
    </lineage>
</organism>
<proteinExistence type="predicted"/>
<sequence length="63" mass="6836">MDSYTPIATGSVTSSEKESIFLEKNAINFSNPPLRSLGLATKARKRLPNQGLGSNPNFKGVRQ</sequence>
<dbReference type="AlphaFoldDB" id="A0A1E5QPJ8"/>
<evidence type="ECO:0000313" key="1">
    <source>
        <dbReference type="EMBL" id="OEJ76595.1"/>
    </source>
</evidence>
<comment type="caution">
    <text evidence="1">The sequence shown here is derived from an EMBL/GenBank/DDBJ whole genome shotgun (WGS) entry which is preliminary data.</text>
</comment>
<dbReference type="EMBL" id="MJGC01000035">
    <property type="protein sequence ID" value="OEJ76595.1"/>
    <property type="molecule type" value="Genomic_DNA"/>
</dbReference>